<protein>
    <submittedName>
        <fullName evidence="4">Uncharacterized membrane protein YeiB</fullName>
    </submittedName>
</protein>
<dbReference type="STRING" id="1121357.SAMN05661109_00643"/>
<feature type="transmembrane region" description="Helical" evidence="1">
    <location>
        <begin position="269"/>
        <end position="289"/>
    </location>
</feature>
<feature type="transmembrane region" description="Helical" evidence="1">
    <location>
        <begin position="163"/>
        <end position="184"/>
    </location>
</feature>
<keyword evidence="1" id="KW-0472">Membrane</keyword>
<keyword evidence="1" id="KW-0812">Transmembrane</keyword>
<accession>A0A1H9QRJ3</accession>
<feature type="transmembrane region" description="Helical" evidence="1">
    <location>
        <begin position="93"/>
        <end position="111"/>
    </location>
</feature>
<dbReference type="InterPro" id="IPR052529">
    <property type="entry name" value="Bact_Transport_Assoc"/>
</dbReference>
<dbReference type="PANTHER" id="PTHR30590:SF3">
    <property type="entry name" value="HYPOTHETICAL MEMBRANE SPANNING PROTEIN"/>
    <property type="match status" value="1"/>
</dbReference>
<feature type="transmembrane region" description="Helical" evidence="1">
    <location>
        <begin position="196"/>
        <end position="218"/>
    </location>
</feature>
<dbReference type="EMBL" id="FOGQ01000002">
    <property type="protein sequence ID" value="SER63072.1"/>
    <property type="molecule type" value="Genomic_DNA"/>
</dbReference>
<feature type="domain" description="Heparan-alpha-glucosaminide N-acetyltransferase catalytic" evidence="3">
    <location>
        <begin position="5"/>
        <end position="191"/>
    </location>
</feature>
<feature type="transmembrane region" description="Helical" evidence="1">
    <location>
        <begin position="332"/>
        <end position="351"/>
    </location>
</feature>
<keyword evidence="1" id="KW-1133">Transmembrane helix</keyword>
<dbReference type="Pfam" id="PF07786">
    <property type="entry name" value="HGSNAT_cat"/>
    <property type="match status" value="1"/>
</dbReference>
<dbReference type="InterPro" id="IPR007349">
    <property type="entry name" value="DUF418"/>
</dbReference>
<proteinExistence type="predicted"/>
<dbReference type="Proteomes" id="UP000198929">
    <property type="component" value="Unassembled WGS sequence"/>
</dbReference>
<evidence type="ECO:0000313" key="5">
    <source>
        <dbReference type="Proteomes" id="UP000198929"/>
    </source>
</evidence>
<gene>
    <name evidence="4" type="ORF">SAMN05661109_00643</name>
</gene>
<keyword evidence="5" id="KW-1185">Reference proteome</keyword>
<dbReference type="PANTHER" id="PTHR30590">
    <property type="entry name" value="INNER MEMBRANE PROTEIN"/>
    <property type="match status" value="1"/>
</dbReference>
<evidence type="ECO:0000313" key="4">
    <source>
        <dbReference type="EMBL" id="SER63072.1"/>
    </source>
</evidence>
<feature type="transmembrane region" description="Helical" evidence="1">
    <location>
        <begin position="71"/>
        <end position="87"/>
    </location>
</feature>
<feature type="transmembrane region" description="Helical" evidence="1">
    <location>
        <begin position="301"/>
        <end position="320"/>
    </location>
</feature>
<name>A0A1H9QRJ3_9CORY</name>
<evidence type="ECO:0000256" key="1">
    <source>
        <dbReference type="SAM" id="Phobius"/>
    </source>
</evidence>
<dbReference type="Pfam" id="PF04235">
    <property type="entry name" value="DUF418"/>
    <property type="match status" value="1"/>
</dbReference>
<sequence>MRQERVDGLDLARAIAIFGMFVMHSFYHQDPDNWFYRLFQGRSTILFTVLAGVSVILMSRTRTVGASLTQFVVRGLLLVALGLTITTANTGPIVILTTYGALYLLVAPLLFRAPGWLQAVLAATGALLFPWLSMLWRTHLQPGEGAVPTWPMLIDDPSRALELLLVTGGFPVLTFAPVFVAGMATGNALVKWRTAWDGLIGIGGVLAAAGLWLSSVFLSRSGFVDKQAARGVELEEFTALLRSATGVTPVDDAGWLWVYVPHSGSVAELIGSIGTALLVIGVCVLVCLWRPFNILVYPLRAVGRMPLSVYTAHIVFLGWLSSRGMNLAWVEWSWVNLLVPLVFAPVWLLFFKRGPLEIVQRQVLRTTDPDPRP</sequence>
<feature type="domain" description="DUF418" evidence="2">
    <location>
        <begin position="258"/>
        <end position="363"/>
    </location>
</feature>
<organism evidence="4 5">
    <name type="scientific">Corynebacterium cystitidis DSM 20524</name>
    <dbReference type="NCBI Taxonomy" id="1121357"/>
    <lineage>
        <taxon>Bacteria</taxon>
        <taxon>Bacillati</taxon>
        <taxon>Actinomycetota</taxon>
        <taxon>Actinomycetes</taxon>
        <taxon>Mycobacteriales</taxon>
        <taxon>Corynebacteriaceae</taxon>
        <taxon>Corynebacterium</taxon>
    </lineage>
</organism>
<feature type="transmembrane region" description="Helical" evidence="1">
    <location>
        <begin position="116"/>
        <end position="136"/>
    </location>
</feature>
<evidence type="ECO:0000259" key="3">
    <source>
        <dbReference type="Pfam" id="PF07786"/>
    </source>
</evidence>
<dbReference type="AlphaFoldDB" id="A0A1H9QRJ3"/>
<feature type="transmembrane region" description="Helical" evidence="1">
    <location>
        <begin position="39"/>
        <end position="59"/>
    </location>
</feature>
<feature type="transmembrane region" description="Helical" evidence="1">
    <location>
        <begin position="9"/>
        <end position="27"/>
    </location>
</feature>
<dbReference type="InterPro" id="IPR012429">
    <property type="entry name" value="HGSNAT_cat"/>
</dbReference>
<dbReference type="RefSeq" id="WP_092256078.1">
    <property type="nucleotide sequence ID" value="NZ_CP047199.1"/>
</dbReference>
<evidence type="ECO:0000259" key="2">
    <source>
        <dbReference type="Pfam" id="PF04235"/>
    </source>
</evidence>
<reference evidence="5" key="1">
    <citation type="submission" date="2016-10" db="EMBL/GenBank/DDBJ databases">
        <authorList>
            <person name="Varghese N."/>
            <person name="Submissions S."/>
        </authorList>
    </citation>
    <scope>NUCLEOTIDE SEQUENCE [LARGE SCALE GENOMIC DNA]</scope>
    <source>
        <strain evidence="5">DSM 20524</strain>
    </source>
</reference>